<reference evidence="12" key="2">
    <citation type="journal article" date="2013" name="Nat. Commun.">
        <title>Genome of the Chinese tree shrew.</title>
        <authorList>
            <person name="Fan Y."/>
            <person name="Huang Z.Y."/>
            <person name="Cao C.C."/>
            <person name="Chen C.S."/>
            <person name="Chen Y.X."/>
            <person name="Fan D.D."/>
            <person name="He J."/>
            <person name="Hou H.L."/>
            <person name="Hu L."/>
            <person name="Hu X.T."/>
            <person name="Jiang X.T."/>
            <person name="Lai R."/>
            <person name="Lang Y.S."/>
            <person name="Liang B."/>
            <person name="Liao S.G."/>
            <person name="Mu D."/>
            <person name="Ma Y.Y."/>
            <person name="Niu Y.Y."/>
            <person name="Sun X.Q."/>
            <person name="Xia J.Q."/>
            <person name="Xiao J."/>
            <person name="Xiong Z.Q."/>
            <person name="Xu L."/>
            <person name="Yang L."/>
            <person name="Zhang Y."/>
            <person name="Zhao W."/>
            <person name="Zhao X.D."/>
            <person name="Zheng Y.T."/>
            <person name="Zhou J.M."/>
            <person name="Zhu Y.B."/>
            <person name="Zhang G.J."/>
            <person name="Wang J."/>
            <person name="Yao Y.G."/>
        </authorList>
    </citation>
    <scope>NUCLEOTIDE SEQUENCE [LARGE SCALE GENOMIC DNA]</scope>
</reference>
<dbReference type="InterPro" id="IPR016186">
    <property type="entry name" value="C-type_lectin-like/link_sf"/>
</dbReference>
<dbReference type="Gene3D" id="2.10.25.10">
    <property type="entry name" value="Laminin"/>
    <property type="match status" value="1"/>
</dbReference>
<dbReference type="PRINTS" id="PR00837">
    <property type="entry name" value="V5TPXLIKE"/>
</dbReference>
<feature type="region of interest" description="Disordered" evidence="7">
    <location>
        <begin position="722"/>
        <end position="760"/>
    </location>
</feature>
<keyword evidence="8" id="KW-0732">Signal</keyword>
<dbReference type="GO" id="GO:0005783">
    <property type="term" value="C:endoplasmic reticulum"/>
    <property type="evidence" value="ECO:0007669"/>
    <property type="project" value="UniProtKB-ARBA"/>
</dbReference>
<evidence type="ECO:0000313" key="11">
    <source>
        <dbReference type="EMBL" id="ELW63017.1"/>
    </source>
</evidence>
<dbReference type="Gene3D" id="3.10.100.10">
    <property type="entry name" value="Mannose-Binding Protein A, subunit A"/>
    <property type="match status" value="1"/>
</dbReference>
<feature type="signal peptide" evidence="8">
    <location>
        <begin position="1"/>
        <end position="28"/>
    </location>
</feature>
<dbReference type="SMART" id="SM00181">
    <property type="entry name" value="EGF"/>
    <property type="match status" value="2"/>
</dbReference>
<feature type="disulfide bond" evidence="6">
    <location>
        <begin position="333"/>
        <end position="342"/>
    </location>
</feature>
<comment type="caution">
    <text evidence="6">Lacks conserved residue(s) required for the propagation of feature annotation.</text>
</comment>
<accession>L9KPE9</accession>
<feature type="domain" description="C-type lectin" evidence="10">
    <location>
        <begin position="388"/>
        <end position="515"/>
    </location>
</feature>
<dbReference type="GO" id="GO:0005576">
    <property type="term" value="C:extracellular region"/>
    <property type="evidence" value="ECO:0007669"/>
    <property type="project" value="UniProtKB-SubCell"/>
</dbReference>
<reference evidence="12" key="1">
    <citation type="submission" date="2012-07" db="EMBL/GenBank/DDBJ databases">
        <title>Genome of the Chinese tree shrew, a rising model animal genetically related to primates.</title>
        <authorList>
            <person name="Zhang G."/>
            <person name="Fan Y."/>
            <person name="Yao Y."/>
            <person name="Huang Z."/>
        </authorList>
    </citation>
    <scope>NUCLEOTIDE SEQUENCE [LARGE SCALE GENOMIC DNA]</scope>
</reference>
<dbReference type="PROSITE" id="PS00615">
    <property type="entry name" value="C_TYPE_LECTIN_1"/>
    <property type="match status" value="1"/>
</dbReference>
<evidence type="ECO:0000256" key="5">
    <source>
        <dbReference type="ARBA" id="ARBA00023157"/>
    </source>
</evidence>
<gene>
    <name evidence="11" type="ORF">TREES_T100001773</name>
</gene>
<dbReference type="FunFam" id="3.10.100.10:FF:000037">
    <property type="entry name" value="C-type lectin domain family 18 member A-like"/>
    <property type="match status" value="1"/>
</dbReference>
<evidence type="ECO:0000256" key="2">
    <source>
        <dbReference type="ARBA" id="ARBA00022525"/>
    </source>
</evidence>
<dbReference type="InterPro" id="IPR001283">
    <property type="entry name" value="CRISP-related"/>
</dbReference>
<dbReference type="PROSITE" id="PS50026">
    <property type="entry name" value="EGF_3"/>
    <property type="match status" value="1"/>
</dbReference>
<dbReference type="InterPro" id="IPR014044">
    <property type="entry name" value="CAP_dom"/>
</dbReference>
<dbReference type="Pfam" id="PF00059">
    <property type="entry name" value="Lectin_C"/>
    <property type="match status" value="1"/>
</dbReference>
<dbReference type="CDD" id="cd00054">
    <property type="entry name" value="EGF_CA"/>
    <property type="match status" value="1"/>
</dbReference>
<comment type="subcellular location">
    <subcellularLocation>
        <location evidence="1">Secreted</location>
    </subcellularLocation>
</comment>
<proteinExistence type="predicted"/>
<dbReference type="GO" id="GO:0031410">
    <property type="term" value="C:cytoplasmic vesicle"/>
    <property type="evidence" value="ECO:0007669"/>
    <property type="project" value="UniProtKB-ARBA"/>
</dbReference>
<evidence type="ECO:0000256" key="1">
    <source>
        <dbReference type="ARBA" id="ARBA00004613"/>
    </source>
</evidence>
<dbReference type="FunFam" id="3.40.33.10:FF:000014">
    <property type="entry name" value="C-type lectin domain family 18 member A"/>
    <property type="match status" value="1"/>
</dbReference>
<keyword evidence="12" id="KW-1185">Reference proteome</keyword>
<dbReference type="InterPro" id="IPR016187">
    <property type="entry name" value="CTDL_fold"/>
</dbReference>
<sequence length="819" mass="90075">MLPWEPSPGRGGHRSGLLLLALLGLVWAEVPLRQLQEQVPVPGALSRKESFLLLSLHNRLRSRVQPPAANMQRMDWSDSLARLAQARAALCGAPAPNLVSAPPWAPQLGWNMQLLPAGSRSFVEVVSLWFAEGQQYNHAAAECSRDATCTHYTQDWSDSLARLAQARAALCGAPAPNLVSAPPWAPQLGWNMQLLPAGSRSFVEVVSLWFAEGQQYNHAAAECSRDATCTHYTQLVWATSSQLGCGRHLCSTGQAARDAFVCAYSPGGNWKVNGKTIVPYKKGAWCSLCTASISGCFKAWDHAGGLCEVPRNPCRMTCWNGGHLNVSTCRCHCPPGYTGRYCQVRCSVQCMHGRFREEECSCICDIGYGGAQCATKVHFPFHTCDLRIDGDCFTVSSEADTYYGAKMKCQGKGGVLAQIKSQKVQDILAFYLSRLETPNEVTDSDFETRNFWIGLTYKTAKDSFRWTTGGHQSFTSFAFGQPDNQGFGNCVELQASAAFNWNDQRCKTRNRYICQFGSQALQQGLEHQAVCLRKVRLATDPGVLRYLQERPGARNRHRPAIRQRLPYGRFASSRRTQGVREPPACLTPAAGFAVATWVGKRGGGGGGLHLVVMAVPGLRPTHRDPDIPDLGRRRQRVFQCRVCEYQRIPPLITHVPVKIRRTHTGRRVKSSFSRSKASRNSRLLPRQIKLGTEALFSVREELSQIKAQVDSLLDRLEHMEQQWGQSAGTKDSGENRGYGPEPQQEPRGQRAPWEEDSSERCTDVEQAVGGLPAGAHGGGVREAYGFSRRDPPCPLVFPILGMAGSVVAGATAGCWARSG</sequence>
<dbReference type="eggNOG" id="KOG4297">
    <property type="taxonomic scope" value="Eukaryota"/>
</dbReference>
<dbReference type="STRING" id="246437.L9KPE9"/>
<dbReference type="PANTHER" id="PTHR10334">
    <property type="entry name" value="CYSTEINE-RICH SECRETORY PROTEIN-RELATED"/>
    <property type="match status" value="1"/>
</dbReference>
<evidence type="ECO:0000256" key="4">
    <source>
        <dbReference type="ARBA" id="ARBA00022734"/>
    </source>
</evidence>
<dbReference type="GO" id="GO:0005794">
    <property type="term" value="C:Golgi apparatus"/>
    <property type="evidence" value="ECO:0007669"/>
    <property type="project" value="UniProtKB-ARBA"/>
</dbReference>
<dbReference type="EMBL" id="KB320797">
    <property type="protein sequence ID" value="ELW63017.1"/>
    <property type="molecule type" value="Genomic_DNA"/>
</dbReference>
<dbReference type="PROSITE" id="PS00022">
    <property type="entry name" value="EGF_1"/>
    <property type="match status" value="1"/>
</dbReference>
<feature type="domain" description="EGF-like" evidence="9">
    <location>
        <begin position="310"/>
        <end position="343"/>
    </location>
</feature>
<dbReference type="SUPFAM" id="SSF56436">
    <property type="entry name" value="C-type lectin-like"/>
    <property type="match status" value="1"/>
</dbReference>
<dbReference type="SUPFAM" id="SSF55797">
    <property type="entry name" value="PR-1-like"/>
    <property type="match status" value="2"/>
</dbReference>
<dbReference type="eggNOG" id="KOG3017">
    <property type="taxonomic scope" value="Eukaryota"/>
</dbReference>
<evidence type="ECO:0000256" key="6">
    <source>
        <dbReference type="PROSITE-ProRule" id="PRU00076"/>
    </source>
</evidence>
<dbReference type="Gene3D" id="3.40.33.10">
    <property type="entry name" value="CAP"/>
    <property type="match status" value="2"/>
</dbReference>
<evidence type="ECO:0000259" key="9">
    <source>
        <dbReference type="PROSITE" id="PS50026"/>
    </source>
</evidence>
<dbReference type="CDD" id="cd00037">
    <property type="entry name" value="CLECT"/>
    <property type="match status" value="1"/>
</dbReference>
<dbReference type="SMART" id="SM00034">
    <property type="entry name" value="CLECT"/>
    <property type="match status" value="1"/>
</dbReference>
<dbReference type="InterPro" id="IPR001304">
    <property type="entry name" value="C-type_lectin-like"/>
</dbReference>
<dbReference type="GO" id="GO:0030246">
    <property type="term" value="F:carbohydrate binding"/>
    <property type="evidence" value="ECO:0007669"/>
    <property type="project" value="UniProtKB-KW"/>
</dbReference>
<keyword evidence="4 11" id="KW-0430">Lectin</keyword>
<dbReference type="Proteomes" id="UP000011518">
    <property type="component" value="Unassembled WGS sequence"/>
</dbReference>
<dbReference type="InterPro" id="IPR000742">
    <property type="entry name" value="EGF"/>
</dbReference>
<evidence type="ECO:0000256" key="3">
    <source>
        <dbReference type="ARBA" id="ARBA00022536"/>
    </source>
</evidence>
<name>L9KPE9_TUPCH</name>
<evidence type="ECO:0000313" key="12">
    <source>
        <dbReference type="Proteomes" id="UP000011518"/>
    </source>
</evidence>
<evidence type="ECO:0000256" key="7">
    <source>
        <dbReference type="SAM" id="MobiDB-lite"/>
    </source>
</evidence>
<dbReference type="InParanoid" id="L9KPE9"/>
<keyword evidence="3 6" id="KW-0245">EGF-like domain</keyword>
<dbReference type="AlphaFoldDB" id="L9KPE9"/>
<dbReference type="InterPro" id="IPR035940">
    <property type="entry name" value="CAP_sf"/>
</dbReference>
<feature type="compositionally biased region" description="Low complexity" evidence="7">
    <location>
        <begin position="670"/>
        <end position="682"/>
    </location>
</feature>
<evidence type="ECO:0000256" key="8">
    <source>
        <dbReference type="SAM" id="SignalP"/>
    </source>
</evidence>
<organism evidence="11 12">
    <name type="scientific">Tupaia chinensis</name>
    <name type="common">Chinese tree shrew</name>
    <name type="synonym">Tupaia belangeri chinensis</name>
    <dbReference type="NCBI Taxonomy" id="246437"/>
    <lineage>
        <taxon>Eukaryota</taxon>
        <taxon>Metazoa</taxon>
        <taxon>Chordata</taxon>
        <taxon>Craniata</taxon>
        <taxon>Vertebrata</taxon>
        <taxon>Euteleostomi</taxon>
        <taxon>Mammalia</taxon>
        <taxon>Eutheria</taxon>
        <taxon>Euarchontoglires</taxon>
        <taxon>Scandentia</taxon>
        <taxon>Tupaiidae</taxon>
        <taxon>Tupaia</taxon>
    </lineage>
</organism>
<protein>
    <submittedName>
        <fullName evidence="11">C-type lectin domain family 18 member A</fullName>
    </submittedName>
</protein>
<keyword evidence="2" id="KW-0964">Secreted</keyword>
<dbReference type="FunCoup" id="L9KPE9">
    <property type="interactions" value="15"/>
</dbReference>
<feature type="chain" id="PRO_5004000029" evidence="8">
    <location>
        <begin position="29"/>
        <end position="819"/>
    </location>
</feature>
<keyword evidence="5 6" id="KW-1015">Disulfide bond</keyword>
<evidence type="ECO:0000259" key="10">
    <source>
        <dbReference type="PROSITE" id="PS50041"/>
    </source>
</evidence>
<feature type="region of interest" description="Disordered" evidence="7">
    <location>
        <begin position="662"/>
        <end position="684"/>
    </location>
</feature>
<dbReference type="PROSITE" id="PS50041">
    <property type="entry name" value="C_TYPE_LECTIN_2"/>
    <property type="match status" value="1"/>
</dbReference>
<dbReference type="InterPro" id="IPR018378">
    <property type="entry name" value="C-type_lectin_CS"/>
</dbReference>
<dbReference type="Pfam" id="PF00188">
    <property type="entry name" value="CAP"/>
    <property type="match status" value="2"/>
</dbReference>
<dbReference type="SMART" id="SM00198">
    <property type="entry name" value="SCP"/>
    <property type="match status" value="1"/>
</dbReference>